<dbReference type="EC" id="2.7.11.1" evidence="3"/>
<comment type="function">
    <text evidence="1">Component of the EKC/KEOPS complex that is required for the formation of a threonylcarbamoyl group on adenosine at position 37 (t(6)A37) in tRNAs that read codons beginning with adenine. The complex is probably involved in the transfer of the threonylcarbamoyl moiety of threonylcarbamoyl-AMP (TC-AMP) to the N6 group of A37. BUD32 has ATPase activity in the context of the EKC/KEOPS complex and likely plays a supporting role to the catalytic subunit KAE1. The EKC/KEOPS complex also promotes both telomere uncapping and telomere elongation. The complex is required for efficient recruitment of transcriptional coactivators.</text>
</comment>
<keyword evidence="13" id="KW-0808">Transferase</keyword>
<evidence type="ECO:0000256" key="5">
    <source>
        <dbReference type="ARBA" id="ARBA00019973"/>
    </source>
</evidence>
<proteinExistence type="predicted"/>
<dbReference type="GO" id="GO:0005524">
    <property type="term" value="F:ATP binding"/>
    <property type="evidence" value="ECO:0007669"/>
    <property type="project" value="UniProtKB-KW"/>
</dbReference>
<dbReference type="PANTHER" id="PTHR24346:SF42">
    <property type="entry name" value="SERINE_THREONINE-PROTEIN KINASE SIK3"/>
    <property type="match status" value="1"/>
</dbReference>
<dbReference type="PROSITE" id="PS50011">
    <property type="entry name" value="PROTEIN_KINASE_DOM"/>
    <property type="match status" value="1"/>
</dbReference>
<keyword evidence="14" id="KW-1185">Reference proteome</keyword>
<evidence type="ECO:0000256" key="11">
    <source>
        <dbReference type="ARBA" id="ARBA00048679"/>
    </source>
</evidence>
<dbReference type="OrthoDB" id="1668230at2759"/>
<evidence type="ECO:0000256" key="7">
    <source>
        <dbReference type="ARBA" id="ARBA00022840"/>
    </source>
</evidence>
<dbReference type="GeneID" id="54583806"/>
<dbReference type="PROSITE" id="PS00109">
    <property type="entry name" value="PROTEIN_KINASE_TYR"/>
    <property type="match status" value="1"/>
</dbReference>
<accession>A0A6A6HTG9</accession>
<evidence type="ECO:0000256" key="9">
    <source>
        <dbReference type="ARBA" id="ARBA00033194"/>
    </source>
</evidence>
<dbReference type="GO" id="GO:0005737">
    <property type="term" value="C:cytoplasm"/>
    <property type="evidence" value="ECO:0007669"/>
    <property type="project" value="TreeGrafter"/>
</dbReference>
<protein>
    <recommendedName>
        <fullName evidence="5">EKC/KEOPS complex subunit BUD32</fullName>
        <ecNumber evidence="3">2.7.11.1</ecNumber>
    </recommendedName>
    <alternativeName>
        <fullName evidence="8 9">Atypical Serine/threonine protein kinase BUD32</fullName>
    </alternativeName>
    <alternativeName>
        <fullName evidence="4">EKC/KEOPS complex subunit bud32</fullName>
    </alternativeName>
</protein>
<keyword evidence="7" id="KW-0067">ATP-binding</keyword>
<dbReference type="GO" id="GO:0035556">
    <property type="term" value="P:intracellular signal transduction"/>
    <property type="evidence" value="ECO:0007669"/>
    <property type="project" value="TreeGrafter"/>
</dbReference>
<dbReference type="AlphaFoldDB" id="A0A6A6HTG9"/>
<dbReference type="EMBL" id="ML987212">
    <property type="protein sequence ID" value="KAF2241484.1"/>
    <property type="molecule type" value="Genomic_DNA"/>
</dbReference>
<evidence type="ECO:0000313" key="14">
    <source>
        <dbReference type="Proteomes" id="UP000800094"/>
    </source>
</evidence>
<dbReference type="GO" id="GO:0004674">
    <property type="term" value="F:protein serine/threonine kinase activity"/>
    <property type="evidence" value="ECO:0007669"/>
    <property type="project" value="UniProtKB-EC"/>
</dbReference>
<dbReference type="InterPro" id="IPR011009">
    <property type="entry name" value="Kinase-like_dom_sf"/>
</dbReference>
<name>A0A6A6HTG9_9PLEO</name>
<gene>
    <name evidence="13" type="ORF">BU26DRAFT_525300</name>
</gene>
<evidence type="ECO:0000313" key="13">
    <source>
        <dbReference type="EMBL" id="KAF2241484.1"/>
    </source>
</evidence>
<evidence type="ECO:0000256" key="10">
    <source>
        <dbReference type="ARBA" id="ARBA00047899"/>
    </source>
</evidence>
<evidence type="ECO:0000259" key="12">
    <source>
        <dbReference type="PROSITE" id="PS50011"/>
    </source>
</evidence>
<evidence type="ECO:0000256" key="6">
    <source>
        <dbReference type="ARBA" id="ARBA00022741"/>
    </source>
</evidence>
<comment type="subunit">
    <text evidence="2">Component of the EKC/KEOPS complex composed of at least BUD32, CGI121, GON7, KAE1 and PCC1; the whole complex dimerizes.</text>
</comment>
<organism evidence="13 14">
    <name type="scientific">Trematosphaeria pertusa</name>
    <dbReference type="NCBI Taxonomy" id="390896"/>
    <lineage>
        <taxon>Eukaryota</taxon>
        <taxon>Fungi</taxon>
        <taxon>Dikarya</taxon>
        <taxon>Ascomycota</taxon>
        <taxon>Pezizomycotina</taxon>
        <taxon>Dothideomycetes</taxon>
        <taxon>Pleosporomycetidae</taxon>
        <taxon>Pleosporales</taxon>
        <taxon>Massarineae</taxon>
        <taxon>Trematosphaeriaceae</taxon>
        <taxon>Trematosphaeria</taxon>
    </lineage>
</organism>
<evidence type="ECO:0000256" key="8">
    <source>
        <dbReference type="ARBA" id="ARBA00030980"/>
    </source>
</evidence>
<reference evidence="13" key="1">
    <citation type="journal article" date="2020" name="Stud. Mycol.">
        <title>101 Dothideomycetes genomes: a test case for predicting lifestyles and emergence of pathogens.</title>
        <authorList>
            <person name="Haridas S."/>
            <person name="Albert R."/>
            <person name="Binder M."/>
            <person name="Bloem J."/>
            <person name="Labutti K."/>
            <person name="Salamov A."/>
            <person name="Andreopoulos B."/>
            <person name="Baker S."/>
            <person name="Barry K."/>
            <person name="Bills G."/>
            <person name="Bluhm B."/>
            <person name="Cannon C."/>
            <person name="Castanera R."/>
            <person name="Culley D."/>
            <person name="Daum C."/>
            <person name="Ezra D."/>
            <person name="Gonzalez J."/>
            <person name="Henrissat B."/>
            <person name="Kuo A."/>
            <person name="Liang C."/>
            <person name="Lipzen A."/>
            <person name="Lutzoni F."/>
            <person name="Magnuson J."/>
            <person name="Mondo S."/>
            <person name="Nolan M."/>
            <person name="Ohm R."/>
            <person name="Pangilinan J."/>
            <person name="Park H.-J."/>
            <person name="Ramirez L."/>
            <person name="Alfaro M."/>
            <person name="Sun H."/>
            <person name="Tritt A."/>
            <person name="Yoshinaga Y."/>
            <person name="Zwiers L.-H."/>
            <person name="Turgeon B."/>
            <person name="Goodwin S."/>
            <person name="Spatafora J."/>
            <person name="Crous P."/>
            <person name="Grigoriev I."/>
        </authorList>
    </citation>
    <scope>NUCLEOTIDE SEQUENCE</scope>
    <source>
        <strain evidence="13">CBS 122368</strain>
    </source>
</reference>
<evidence type="ECO:0000256" key="3">
    <source>
        <dbReference type="ARBA" id="ARBA00012513"/>
    </source>
</evidence>
<dbReference type="GO" id="GO:0000226">
    <property type="term" value="P:microtubule cytoskeleton organization"/>
    <property type="evidence" value="ECO:0007669"/>
    <property type="project" value="TreeGrafter"/>
</dbReference>
<dbReference type="RefSeq" id="XP_033676488.1">
    <property type="nucleotide sequence ID" value="XM_033830476.1"/>
</dbReference>
<dbReference type="Gene3D" id="1.10.510.10">
    <property type="entry name" value="Transferase(Phosphotransferase) domain 1"/>
    <property type="match status" value="1"/>
</dbReference>
<dbReference type="PANTHER" id="PTHR24346">
    <property type="entry name" value="MAP/MICROTUBULE AFFINITY-REGULATING KINASE"/>
    <property type="match status" value="1"/>
</dbReference>
<comment type="catalytic activity">
    <reaction evidence="10">
        <text>L-threonyl-[protein] + ATP = O-phospho-L-threonyl-[protein] + ADP + H(+)</text>
        <dbReference type="Rhea" id="RHEA:46608"/>
        <dbReference type="Rhea" id="RHEA-COMP:11060"/>
        <dbReference type="Rhea" id="RHEA-COMP:11605"/>
        <dbReference type="ChEBI" id="CHEBI:15378"/>
        <dbReference type="ChEBI" id="CHEBI:30013"/>
        <dbReference type="ChEBI" id="CHEBI:30616"/>
        <dbReference type="ChEBI" id="CHEBI:61977"/>
        <dbReference type="ChEBI" id="CHEBI:456216"/>
        <dbReference type="EC" id="2.7.11.1"/>
    </reaction>
</comment>
<dbReference type="Proteomes" id="UP000800094">
    <property type="component" value="Unassembled WGS sequence"/>
</dbReference>
<dbReference type="InterPro" id="IPR008266">
    <property type="entry name" value="Tyr_kinase_AS"/>
</dbReference>
<keyword evidence="6" id="KW-0547">Nucleotide-binding</keyword>
<keyword evidence="13" id="KW-0418">Kinase</keyword>
<dbReference type="InterPro" id="IPR000719">
    <property type="entry name" value="Prot_kinase_dom"/>
</dbReference>
<dbReference type="Pfam" id="PF00069">
    <property type="entry name" value="Pkinase"/>
    <property type="match status" value="1"/>
</dbReference>
<dbReference type="SUPFAM" id="SSF56112">
    <property type="entry name" value="Protein kinase-like (PK-like)"/>
    <property type="match status" value="1"/>
</dbReference>
<evidence type="ECO:0000256" key="2">
    <source>
        <dbReference type="ARBA" id="ARBA00011534"/>
    </source>
</evidence>
<comment type="catalytic activity">
    <reaction evidence="11">
        <text>L-seryl-[protein] + ATP = O-phospho-L-seryl-[protein] + ADP + H(+)</text>
        <dbReference type="Rhea" id="RHEA:17989"/>
        <dbReference type="Rhea" id="RHEA-COMP:9863"/>
        <dbReference type="Rhea" id="RHEA-COMP:11604"/>
        <dbReference type="ChEBI" id="CHEBI:15378"/>
        <dbReference type="ChEBI" id="CHEBI:29999"/>
        <dbReference type="ChEBI" id="CHEBI:30616"/>
        <dbReference type="ChEBI" id="CHEBI:83421"/>
        <dbReference type="ChEBI" id="CHEBI:456216"/>
        <dbReference type="EC" id="2.7.11.1"/>
    </reaction>
</comment>
<evidence type="ECO:0000256" key="1">
    <source>
        <dbReference type="ARBA" id="ARBA00003747"/>
    </source>
</evidence>
<evidence type="ECO:0000256" key="4">
    <source>
        <dbReference type="ARBA" id="ARBA00013948"/>
    </source>
</evidence>
<sequence length="257" mass="28920">MEDATFIYPFFPAGVQRIIATGSTSYVGIIDQDTVLKYPHEQHDQHGLKVEATILGVLGSHPRIIKLKEWDKEGLRLEYAHNGRLDEHLEKFAGSTQDRFRWARQAAEAVAYVHSKDVLHCDIRLGNLLLDKNFDIKLCDFQGIYRTVDGETLDGFAGESVKYSLPRQNPLHADRKTDLFALGTAIYHIMQGHEPYPELHNVRDRDKIINLYRAGQFPEDLSVEFGGGVVRTCWNLGYDSADQIVNALSGLQAGIGP</sequence>
<feature type="domain" description="Protein kinase" evidence="12">
    <location>
        <begin position="1"/>
        <end position="257"/>
    </location>
</feature>